<accession>A0A8I5SYS9</accession>
<evidence type="ECO:0000256" key="1">
    <source>
        <dbReference type="ARBA" id="ARBA00004141"/>
    </source>
</evidence>
<dbReference type="Proteomes" id="UP000001595">
    <property type="component" value="Unplaced"/>
</dbReference>
<keyword evidence="2 5" id="KW-0812">Transmembrane</keyword>
<reference evidence="7" key="2">
    <citation type="submission" date="2025-09" db="UniProtKB">
        <authorList>
            <consortium name="Ensembl"/>
        </authorList>
    </citation>
    <scope>IDENTIFICATION</scope>
</reference>
<organism evidence="7 8">
    <name type="scientific">Pongo abelii</name>
    <name type="common">Sumatran orangutan</name>
    <name type="synonym">Pongo pygmaeus abelii</name>
    <dbReference type="NCBI Taxonomy" id="9601"/>
    <lineage>
        <taxon>Eukaryota</taxon>
        <taxon>Metazoa</taxon>
        <taxon>Chordata</taxon>
        <taxon>Craniata</taxon>
        <taxon>Vertebrata</taxon>
        <taxon>Euteleostomi</taxon>
        <taxon>Mammalia</taxon>
        <taxon>Eutheria</taxon>
        <taxon>Euarchontoglires</taxon>
        <taxon>Primates</taxon>
        <taxon>Haplorrhini</taxon>
        <taxon>Catarrhini</taxon>
        <taxon>Hominidae</taxon>
        <taxon>Pongo</taxon>
    </lineage>
</organism>
<dbReference type="Ensembl" id="ENSPPYT00000037758.1">
    <property type="protein sequence ID" value="ENSPPYP00000026174.1"/>
    <property type="gene ID" value="ENSPPYG00000039423.1"/>
</dbReference>
<feature type="domain" description="ABC transmembrane type-1" evidence="6">
    <location>
        <begin position="92"/>
        <end position="166"/>
    </location>
</feature>
<dbReference type="PROSITE" id="PS50929">
    <property type="entry name" value="ABC_TM1F"/>
    <property type="match status" value="1"/>
</dbReference>
<dbReference type="SUPFAM" id="SSF90123">
    <property type="entry name" value="ABC transporter transmembrane region"/>
    <property type="match status" value="1"/>
</dbReference>
<dbReference type="InterPro" id="IPR039421">
    <property type="entry name" value="Type_1_exporter"/>
</dbReference>
<dbReference type="Pfam" id="PF00664">
    <property type="entry name" value="ABC_membrane"/>
    <property type="match status" value="1"/>
</dbReference>
<keyword evidence="8" id="KW-1185">Reference proteome</keyword>
<dbReference type="Gene3D" id="1.20.1560.10">
    <property type="entry name" value="ABC transporter type 1, transmembrane domain"/>
    <property type="match status" value="1"/>
</dbReference>
<dbReference type="OMA" id="IHETDEW"/>
<evidence type="ECO:0000256" key="3">
    <source>
        <dbReference type="ARBA" id="ARBA00022989"/>
    </source>
</evidence>
<dbReference type="GO" id="GO:0005524">
    <property type="term" value="F:ATP binding"/>
    <property type="evidence" value="ECO:0007669"/>
    <property type="project" value="InterPro"/>
</dbReference>
<keyword evidence="3 5" id="KW-1133">Transmembrane helix</keyword>
<dbReference type="PANTHER" id="PTHR24222">
    <property type="entry name" value="ABC TRANSPORTER B FAMILY"/>
    <property type="match status" value="1"/>
</dbReference>
<name>A0A8I5SYS9_PONAB</name>
<proteinExistence type="predicted"/>
<evidence type="ECO:0000256" key="4">
    <source>
        <dbReference type="ARBA" id="ARBA00023136"/>
    </source>
</evidence>
<dbReference type="GeneTree" id="ENSGT00940000175433"/>
<evidence type="ECO:0000256" key="2">
    <source>
        <dbReference type="ARBA" id="ARBA00022692"/>
    </source>
</evidence>
<keyword evidence="4 5" id="KW-0472">Membrane</keyword>
<reference evidence="7" key="1">
    <citation type="submission" date="2025-08" db="UniProtKB">
        <authorList>
            <consortium name="Ensembl"/>
        </authorList>
    </citation>
    <scope>IDENTIFICATION</scope>
</reference>
<evidence type="ECO:0000259" key="6">
    <source>
        <dbReference type="PROSITE" id="PS50929"/>
    </source>
</evidence>
<dbReference type="InterPro" id="IPR036640">
    <property type="entry name" value="ABC1_TM_sf"/>
</dbReference>
<evidence type="ECO:0000313" key="8">
    <source>
        <dbReference type="Proteomes" id="UP000001595"/>
    </source>
</evidence>
<evidence type="ECO:0000313" key="7">
    <source>
        <dbReference type="Ensembl" id="ENSPPYP00000026174.1"/>
    </source>
</evidence>
<dbReference type="GO" id="GO:0005886">
    <property type="term" value="C:plasma membrane"/>
    <property type="evidence" value="ECO:0007669"/>
    <property type="project" value="TreeGrafter"/>
</dbReference>
<dbReference type="InterPro" id="IPR011527">
    <property type="entry name" value="ABC1_TM_dom"/>
</dbReference>
<dbReference type="AlphaFoldDB" id="A0A8I5SYS9"/>
<feature type="transmembrane region" description="Helical" evidence="5">
    <location>
        <begin position="104"/>
        <end position="129"/>
    </location>
</feature>
<dbReference type="GO" id="GO:0140359">
    <property type="term" value="F:ABC-type transporter activity"/>
    <property type="evidence" value="ECO:0007669"/>
    <property type="project" value="InterPro"/>
</dbReference>
<evidence type="ECO:0000256" key="5">
    <source>
        <dbReference type="SAM" id="Phobius"/>
    </source>
</evidence>
<protein>
    <recommendedName>
        <fullName evidence="6">ABC transmembrane type-1 domain-containing protein</fullName>
    </recommendedName>
</protein>
<sequence>MDLEAAKNGTARRPRSAEGDFELGISSKENRKKTKKVKMIGVLTLFRYSDWQDRLFMLLGTFMAIAHGSDGLTNFVDTEENFSFPVNFSLSLLNQSLSFFFRYAYYYSGLGAGVLVAAYIQVSFWTLAAGRQIRKIRQKFFHAILRQEIGWFDINDTTELNTRLTE</sequence>
<dbReference type="PANTHER" id="PTHR24222:SF76">
    <property type="entry name" value="MYCOBACTIN IMPORT ATP-BINDING_PERMEASE PROTEIN IRTB"/>
    <property type="match status" value="1"/>
</dbReference>
<comment type="subcellular location">
    <subcellularLocation>
        <location evidence="1">Membrane</location>
        <topology evidence="1">Multi-pass membrane protein</topology>
    </subcellularLocation>
</comment>